<evidence type="ECO:0000256" key="1">
    <source>
        <dbReference type="ARBA" id="ARBA00005101"/>
    </source>
</evidence>
<dbReference type="InterPro" id="IPR000286">
    <property type="entry name" value="HDACs"/>
</dbReference>
<dbReference type="PANTHER" id="PTHR10625:SF10">
    <property type="entry name" value="HISTONE DEACETYLASE HDAC1"/>
    <property type="match status" value="1"/>
</dbReference>
<comment type="similarity">
    <text evidence="2">Belongs to the histone deacetylase family.</text>
</comment>
<gene>
    <name evidence="6" type="ORF">ODE01S_02760</name>
</gene>
<dbReference type="GO" id="GO:0040029">
    <property type="term" value="P:epigenetic regulation of gene expression"/>
    <property type="evidence" value="ECO:0007669"/>
    <property type="project" value="TreeGrafter"/>
</dbReference>
<organism evidence="6 7">
    <name type="scientific">Oceanithermus desulfurans NBRC 100063</name>
    <dbReference type="NCBI Taxonomy" id="1227550"/>
    <lineage>
        <taxon>Bacteria</taxon>
        <taxon>Thermotogati</taxon>
        <taxon>Deinococcota</taxon>
        <taxon>Deinococci</taxon>
        <taxon>Thermales</taxon>
        <taxon>Thermaceae</taxon>
        <taxon>Oceanithermus</taxon>
    </lineage>
</organism>
<dbReference type="InterPro" id="IPR023696">
    <property type="entry name" value="Ureohydrolase_dom_sf"/>
</dbReference>
<dbReference type="UniPathway" id="UPA00040"/>
<dbReference type="Pfam" id="PF00850">
    <property type="entry name" value="Hist_deacetyl"/>
    <property type="match status" value="1"/>
</dbReference>
<dbReference type="PRINTS" id="PR01270">
    <property type="entry name" value="HDASUPER"/>
</dbReference>
<accession>A0A511RIP7</accession>
<dbReference type="GO" id="GO:0004407">
    <property type="term" value="F:histone deacetylase activity"/>
    <property type="evidence" value="ECO:0007669"/>
    <property type="project" value="TreeGrafter"/>
</dbReference>
<name>A0A511RIP7_9DEIN</name>
<dbReference type="Gene3D" id="3.40.800.20">
    <property type="entry name" value="Histone deacetylase domain"/>
    <property type="match status" value="1"/>
</dbReference>
<evidence type="ECO:0000313" key="7">
    <source>
        <dbReference type="Proteomes" id="UP000321827"/>
    </source>
</evidence>
<evidence type="ECO:0000256" key="4">
    <source>
        <dbReference type="ARBA" id="ARBA00022627"/>
    </source>
</evidence>
<comment type="pathway">
    <text evidence="1">Ketone degradation; acetoin degradation.</text>
</comment>
<evidence type="ECO:0000256" key="2">
    <source>
        <dbReference type="ARBA" id="ARBA00005947"/>
    </source>
</evidence>
<proteinExistence type="inferred from homology"/>
<dbReference type="Proteomes" id="UP000321827">
    <property type="component" value="Unassembled WGS sequence"/>
</dbReference>
<dbReference type="CDD" id="cd09994">
    <property type="entry name" value="HDAC_AcuC_like"/>
    <property type="match status" value="1"/>
</dbReference>
<dbReference type="EMBL" id="BJXN01000002">
    <property type="protein sequence ID" value="GEM88842.1"/>
    <property type="molecule type" value="Genomic_DNA"/>
</dbReference>
<dbReference type="SUPFAM" id="SSF52768">
    <property type="entry name" value="Arginase/deacetylase"/>
    <property type="match status" value="1"/>
</dbReference>
<dbReference type="InterPro" id="IPR023801">
    <property type="entry name" value="His_deacetylse_dom"/>
</dbReference>
<dbReference type="OrthoDB" id="9808367at2"/>
<sequence length="378" mass="42194">MVPVVYRPEYLTYDFGPQHPFSPQRLAMLVELLAELDPAWGPVAAVQARREDVLTVHAERFVRRVEAASRGVPPDDLDDYGLGTSDTPVFPGMDAAARWLVGGTLTGARLVSGGTARRVLQLGGGLHHAQFDRASGFCVYNDLAVAIHHFLEAGMRVLYVDVDVHHGDGVQWIFYKDPRVLTLSLHESGRYLFPGTGGVFELGQGGGTGYSWNLPLEPYTGDACYLEAFERVFEKALAWFLPDVILVQAGADAHFLDPLADLMLTTQAYERIFNRVLEGAEQYTEGRVLFTLGGGYSFDAAVRVWALLYFLLKGQRLPERLPEGWRERWGERLGQTLSAELHDAHGPPLVPRRPEIERYNRSNVDRLLDVVSKYLTPD</sequence>
<protein>
    <recommendedName>
        <fullName evidence="3">Acetoin utilization protein AcuC</fullName>
    </recommendedName>
</protein>
<dbReference type="InterPro" id="IPR003085">
    <property type="entry name" value="AcuC"/>
</dbReference>
<feature type="domain" description="Histone deacetylase" evidence="5">
    <location>
        <begin position="19"/>
        <end position="306"/>
    </location>
</feature>
<dbReference type="RefSeq" id="WP_147145066.1">
    <property type="nucleotide sequence ID" value="NZ_BJXN01000002.1"/>
</dbReference>
<dbReference type="InterPro" id="IPR037138">
    <property type="entry name" value="His_deacetylse_dom_sf"/>
</dbReference>
<dbReference type="PANTHER" id="PTHR10625">
    <property type="entry name" value="HISTONE DEACETYLASE HDAC1-RELATED"/>
    <property type="match status" value="1"/>
</dbReference>
<dbReference type="AlphaFoldDB" id="A0A511RIP7"/>
<evidence type="ECO:0000256" key="3">
    <source>
        <dbReference type="ARBA" id="ARBA00020218"/>
    </source>
</evidence>
<dbReference type="PRINTS" id="PR01272">
    <property type="entry name" value="ACUCPROTEIN"/>
</dbReference>
<reference evidence="6 7" key="1">
    <citation type="submission" date="2019-07" db="EMBL/GenBank/DDBJ databases">
        <title>Whole genome shotgun sequence of Oceanithermus desulfurans NBRC 100063.</title>
        <authorList>
            <person name="Hosoyama A."/>
            <person name="Uohara A."/>
            <person name="Ohji S."/>
            <person name="Ichikawa N."/>
        </authorList>
    </citation>
    <scope>NUCLEOTIDE SEQUENCE [LARGE SCALE GENOMIC DNA]</scope>
    <source>
        <strain evidence="6 7">NBRC 100063</strain>
    </source>
</reference>
<dbReference type="GO" id="GO:0045150">
    <property type="term" value="P:acetoin catabolic process"/>
    <property type="evidence" value="ECO:0007669"/>
    <property type="project" value="UniProtKB-UniPathway"/>
</dbReference>
<comment type="caution">
    <text evidence="6">The sequence shown here is derived from an EMBL/GenBank/DDBJ whole genome shotgun (WGS) entry which is preliminary data.</text>
</comment>
<evidence type="ECO:0000259" key="5">
    <source>
        <dbReference type="Pfam" id="PF00850"/>
    </source>
</evidence>
<evidence type="ECO:0000313" key="6">
    <source>
        <dbReference type="EMBL" id="GEM88842.1"/>
    </source>
</evidence>
<keyword evidence="4" id="KW-0006">Acetoin catabolism</keyword>